<accession>A0ACC8XE52</accession>
<sequence length="185" mass="21014">MNIANKLTFLRIILVFVFMALIWWIPLSLELALWLALAVFIVASFTDFLDGYLARKLNLVTNLGKFMDPLADKCLVTVAMLALVDVGDLWLHYEWPAWILAIILLREFAVSGMRLIAVTKNIVVSANIWGKAKTIVQMVMIMVCLCPIQSSFMRPLGLFLTYLALVLTIISGVIYIWENKEVFKD</sequence>
<gene>
    <name evidence="1" type="ORF">AN396_03845</name>
</gene>
<dbReference type="Proteomes" id="UP000188605">
    <property type="component" value="Unassembled WGS sequence"/>
</dbReference>
<protein>
    <submittedName>
        <fullName evidence="1">CDP-diacylglycerol--glycerol-3-phosphate 3-phosphatidyltransferase</fullName>
    </submittedName>
</protein>
<comment type="caution">
    <text evidence="1">The sequence shown here is derived from an EMBL/GenBank/DDBJ whole genome shotgun (WGS) entry which is preliminary data.</text>
</comment>
<dbReference type="EMBL" id="LJDB01000040">
    <property type="protein sequence ID" value="ONI41229.1"/>
    <property type="molecule type" value="Genomic_DNA"/>
</dbReference>
<keyword evidence="2" id="KW-1185">Reference proteome</keyword>
<organism evidence="1 2">
    <name type="scientific">Candidatus Epulonipiscium fishelsonii</name>
    <dbReference type="NCBI Taxonomy" id="77094"/>
    <lineage>
        <taxon>Bacteria</taxon>
        <taxon>Bacillati</taxon>
        <taxon>Bacillota</taxon>
        <taxon>Clostridia</taxon>
        <taxon>Lachnospirales</taxon>
        <taxon>Lachnospiraceae</taxon>
        <taxon>Candidatus Epulonipiscium</taxon>
    </lineage>
</organism>
<name>A0ACC8XE52_9FIRM</name>
<evidence type="ECO:0000313" key="2">
    <source>
        <dbReference type="Proteomes" id="UP000188605"/>
    </source>
</evidence>
<reference evidence="1" key="1">
    <citation type="submission" date="2016-08" db="EMBL/GenBank/DDBJ databases">
        <authorList>
            <person name="Ngugi D.K."/>
            <person name="Miyake S."/>
            <person name="Stingl U."/>
        </authorList>
    </citation>
    <scope>NUCLEOTIDE SEQUENCE</scope>
    <source>
        <strain evidence="1">SCG-B11WGA-EpuloA1</strain>
    </source>
</reference>
<evidence type="ECO:0000313" key="1">
    <source>
        <dbReference type="EMBL" id="ONI41229.1"/>
    </source>
</evidence>
<proteinExistence type="predicted"/>